<organism evidence="1 2">
    <name type="scientific">Heterotrigona itama</name>
    <dbReference type="NCBI Taxonomy" id="395501"/>
    <lineage>
        <taxon>Eukaryota</taxon>
        <taxon>Metazoa</taxon>
        <taxon>Ecdysozoa</taxon>
        <taxon>Arthropoda</taxon>
        <taxon>Hexapoda</taxon>
        <taxon>Insecta</taxon>
        <taxon>Pterygota</taxon>
        <taxon>Neoptera</taxon>
        <taxon>Endopterygota</taxon>
        <taxon>Hymenoptera</taxon>
        <taxon>Apocrita</taxon>
        <taxon>Aculeata</taxon>
        <taxon>Apoidea</taxon>
        <taxon>Anthophila</taxon>
        <taxon>Apidae</taxon>
        <taxon>Heterotrigona</taxon>
    </lineage>
</organism>
<proteinExistence type="predicted"/>
<comment type="caution">
    <text evidence="1">The sequence shown here is derived from an EMBL/GenBank/DDBJ whole genome shotgun (WGS) entry which is preliminary data.</text>
</comment>
<keyword evidence="2" id="KW-1185">Reference proteome</keyword>
<feature type="non-terminal residue" evidence="1">
    <location>
        <position position="1"/>
    </location>
</feature>
<gene>
    <name evidence="1" type="ORF">MHI_LOCUS639438</name>
</gene>
<feature type="non-terminal residue" evidence="1">
    <location>
        <position position="41"/>
    </location>
</feature>
<reference evidence="1" key="1">
    <citation type="submission" date="2020-07" db="EMBL/GenBank/DDBJ databases">
        <authorList>
            <person name="Nazaruddin N."/>
        </authorList>
    </citation>
    <scope>NUCLEOTIDE SEQUENCE</scope>
</reference>
<evidence type="ECO:0000313" key="1">
    <source>
        <dbReference type="EMBL" id="CAD1476348.1"/>
    </source>
</evidence>
<sequence length="41" mass="5012">LYEAKSQELVEIFERLFMQKYREHDGGRRNWDARDLGRNLA</sequence>
<dbReference type="AlphaFoldDB" id="A0A6V7HD70"/>
<dbReference type="Proteomes" id="UP000752696">
    <property type="component" value="Unassembled WGS sequence"/>
</dbReference>
<name>A0A6V7HD70_9HYME</name>
<dbReference type="EMBL" id="CAJDYZ010009268">
    <property type="protein sequence ID" value="CAD1476348.1"/>
    <property type="molecule type" value="Genomic_DNA"/>
</dbReference>
<evidence type="ECO:0000313" key="2">
    <source>
        <dbReference type="Proteomes" id="UP000752696"/>
    </source>
</evidence>
<accession>A0A6V7HD70</accession>
<protein>
    <submittedName>
        <fullName evidence="1">Uncharacterized protein</fullName>
    </submittedName>
</protein>